<comment type="caution">
    <text evidence="1">The sequence shown here is derived from an EMBL/GenBank/DDBJ whole genome shotgun (WGS) entry which is preliminary data.</text>
</comment>
<dbReference type="PANTHER" id="PTHR44083:SF5">
    <property type="entry name" value="PROTEIN TOPLESS-RELATED PROTEIN 2"/>
    <property type="match status" value="1"/>
</dbReference>
<dbReference type="Gene3D" id="2.130.10.10">
    <property type="entry name" value="YVTN repeat-like/Quinoprotein amine dehydrogenase"/>
    <property type="match status" value="1"/>
</dbReference>
<gene>
    <name evidence="1" type="ORF">RD792_008983</name>
    <name evidence="2" type="ORF">RD792_008990</name>
</gene>
<evidence type="ECO:0000313" key="2">
    <source>
        <dbReference type="EMBL" id="KAK4486319.1"/>
    </source>
</evidence>
<evidence type="ECO:0000313" key="3">
    <source>
        <dbReference type="Proteomes" id="UP001291926"/>
    </source>
</evidence>
<dbReference type="InterPro" id="IPR027728">
    <property type="entry name" value="Topless_fam"/>
</dbReference>
<proteinExistence type="predicted"/>
<dbReference type="InterPro" id="IPR036322">
    <property type="entry name" value="WD40_repeat_dom_sf"/>
</dbReference>
<accession>A0ABR0DAT2</accession>
<sequence>MNNLSLLQLCIWSIDGWEKKKSRPIQAPPGHPTPLTGETKVQFHNNQSHLLVVHETQIAIYDATLECLRSWYPRDLLSSPISSAIFSCDGHLIFTGFCDGAVGVFDVESLSLRSRIAPSAYISPSMTRYVC</sequence>
<reference evidence="1" key="2">
    <citation type="submission" date="2023-12" db="EMBL/GenBank/DDBJ databases">
        <authorList>
            <person name="Ostevik K."/>
            <person name="Alabady M."/>
            <person name="Zhang M."/>
            <person name="Rausher M."/>
        </authorList>
    </citation>
    <scope>NUCLEOTIDE SEQUENCE</scope>
    <source>
        <strain evidence="1">DNT005</strain>
        <tissue evidence="1">Whole leaf</tissue>
    </source>
</reference>
<keyword evidence="3" id="KW-1185">Reference proteome</keyword>
<dbReference type="PANTHER" id="PTHR44083">
    <property type="entry name" value="TOPLESS-RELATED PROTEIN 1-RELATED"/>
    <property type="match status" value="1"/>
</dbReference>
<dbReference type="Proteomes" id="UP001291926">
    <property type="component" value="Unassembled WGS sequence"/>
</dbReference>
<name>A0ABR0DAT2_9LAMI</name>
<organism evidence="1 3">
    <name type="scientific">Penstemon davidsonii</name>
    <dbReference type="NCBI Taxonomy" id="160366"/>
    <lineage>
        <taxon>Eukaryota</taxon>
        <taxon>Viridiplantae</taxon>
        <taxon>Streptophyta</taxon>
        <taxon>Embryophyta</taxon>
        <taxon>Tracheophyta</taxon>
        <taxon>Spermatophyta</taxon>
        <taxon>Magnoliopsida</taxon>
        <taxon>eudicotyledons</taxon>
        <taxon>Gunneridae</taxon>
        <taxon>Pentapetalae</taxon>
        <taxon>asterids</taxon>
        <taxon>lamiids</taxon>
        <taxon>Lamiales</taxon>
        <taxon>Plantaginaceae</taxon>
        <taxon>Cheloneae</taxon>
        <taxon>Penstemon</taxon>
    </lineage>
</organism>
<dbReference type="InterPro" id="IPR015943">
    <property type="entry name" value="WD40/YVTN_repeat-like_dom_sf"/>
</dbReference>
<dbReference type="SUPFAM" id="SSF50978">
    <property type="entry name" value="WD40 repeat-like"/>
    <property type="match status" value="1"/>
</dbReference>
<dbReference type="EMBL" id="JAYDYQ010002533">
    <property type="protein sequence ID" value="KAK4486319.1"/>
    <property type="molecule type" value="Genomic_DNA"/>
</dbReference>
<reference evidence="1 3" key="1">
    <citation type="journal article" date="2023" name="bioRxiv">
        <title>Genome report: Whole genome sequence and annotation of Penstemon davidsonii.</title>
        <authorList>
            <person name="Ostevik K.L."/>
            <person name="Alabady M."/>
            <person name="Zhang M."/>
            <person name="Rausher M.D."/>
        </authorList>
    </citation>
    <scope>NUCLEOTIDE SEQUENCE [LARGE SCALE GENOMIC DNA]</scope>
    <source>
        <strain evidence="1">DNT005</strain>
        <tissue evidence="1">Whole leaf</tissue>
    </source>
</reference>
<protein>
    <submittedName>
        <fullName evidence="1">Uncharacterized protein</fullName>
    </submittedName>
</protein>
<evidence type="ECO:0000313" key="1">
    <source>
        <dbReference type="EMBL" id="KAK4486312.1"/>
    </source>
</evidence>
<dbReference type="EMBL" id="JAYDYQ010002533">
    <property type="protein sequence ID" value="KAK4486312.1"/>
    <property type="molecule type" value="Genomic_DNA"/>
</dbReference>